<reference evidence="7 8" key="1">
    <citation type="submission" date="2021-03" db="EMBL/GenBank/DDBJ databases">
        <title>Sequencing the genomes of 1000 actinobacteria strains.</title>
        <authorList>
            <person name="Klenk H.-P."/>
        </authorList>
    </citation>
    <scope>NUCLEOTIDE SEQUENCE [LARGE SCALE GENOMIC DNA]</scope>
    <source>
        <strain evidence="7 8">DSM 15454</strain>
    </source>
</reference>
<evidence type="ECO:0000313" key="8">
    <source>
        <dbReference type="Proteomes" id="UP000766570"/>
    </source>
</evidence>
<comment type="caution">
    <text evidence="7">The sequence shown here is derived from an EMBL/GenBank/DDBJ whole genome shotgun (WGS) entry which is preliminary data.</text>
</comment>
<evidence type="ECO:0000256" key="1">
    <source>
        <dbReference type="ARBA" id="ARBA00004127"/>
    </source>
</evidence>
<keyword evidence="8" id="KW-1185">Reference proteome</keyword>
<keyword evidence="2 5" id="KW-0812">Transmembrane</keyword>
<gene>
    <name evidence="7" type="ORF">JOF46_001193</name>
</gene>
<keyword evidence="3 5" id="KW-1133">Transmembrane helix</keyword>
<comment type="subcellular location">
    <subcellularLocation>
        <location evidence="1">Endomembrane system</location>
        <topology evidence="1">Multi-pass membrane protein</topology>
    </subcellularLocation>
</comment>
<name>A0ABS4WAN9_9MICC</name>
<accession>A0ABS4WAN9</accession>
<evidence type="ECO:0000259" key="6">
    <source>
        <dbReference type="Pfam" id="PF06803"/>
    </source>
</evidence>
<feature type="transmembrane region" description="Helical" evidence="5">
    <location>
        <begin position="86"/>
        <end position="107"/>
    </location>
</feature>
<dbReference type="InterPro" id="IPR010652">
    <property type="entry name" value="DUF1232"/>
</dbReference>
<sequence>MPWLEPLLAILGGLLLAYAVALALLWLYARKNPGTVDLGEALRLLPELLRFLGRLVSDRELPLRPRLALLFLLVYLASPIDLVPDFIPVIGYADDVLVVALVLRLVVRTSGRQPLERNWTGSATGLLVVEKLAGLAPEAPLPVPVHREKRP</sequence>
<evidence type="ECO:0000256" key="4">
    <source>
        <dbReference type="ARBA" id="ARBA00023136"/>
    </source>
</evidence>
<evidence type="ECO:0000256" key="5">
    <source>
        <dbReference type="SAM" id="Phobius"/>
    </source>
</evidence>
<keyword evidence="4 5" id="KW-0472">Membrane</keyword>
<evidence type="ECO:0000313" key="7">
    <source>
        <dbReference type="EMBL" id="MBP2373281.1"/>
    </source>
</evidence>
<feature type="domain" description="DUF1232" evidence="6">
    <location>
        <begin position="66"/>
        <end position="101"/>
    </location>
</feature>
<dbReference type="RefSeq" id="WP_209906482.1">
    <property type="nucleotide sequence ID" value="NZ_BAAAMI010000024.1"/>
</dbReference>
<proteinExistence type="predicted"/>
<organism evidence="7 8">
    <name type="scientific">Paeniglutamicibacter psychrophenolicus</name>
    <dbReference type="NCBI Taxonomy" id="257454"/>
    <lineage>
        <taxon>Bacteria</taxon>
        <taxon>Bacillati</taxon>
        <taxon>Actinomycetota</taxon>
        <taxon>Actinomycetes</taxon>
        <taxon>Micrococcales</taxon>
        <taxon>Micrococcaceae</taxon>
        <taxon>Paeniglutamicibacter</taxon>
    </lineage>
</organism>
<dbReference type="EMBL" id="JAGIOE010000001">
    <property type="protein sequence ID" value="MBP2373281.1"/>
    <property type="molecule type" value="Genomic_DNA"/>
</dbReference>
<feature type="transmembrane region" description="Helical" evidence="5">
    <location>
        <begin position="6"/>
        <end position="28"/>
    </location>
</feature>
<evidence type="ECO:0000256" key="3">
    <source>
        <dbReference type="ARBA" id="ARBA00022989"/>
    </source>
</evidence>
<dbReference type="Proteomes" id="UP000766570">
    <property type="component" value="Unassembled WGS sequence"/>
</dbReference>
<evidence type="ECO:0000256" key="2">
    <source>
        <dbReference type="ARBA" id="ARBA00022692"/>
    </source>
</evidence>
<dbReference type="Pfam" id="PF06803">
    <property type="entry name" value="DUF1232"/>
    <property type="match status" value="1"/>
</dbReference>
<protein>
    <submittedName>
        <fullName evidence="7">Uncharacterized membrane protein YkvA (DUF1232 family)</fullName>
    </submittedName>
</protein>